<dbReference type="AlphaFoldDB" id="A0A9P1EP22"/>
<protein>
    <submittedName>
        <fullName evidence="1">Uncharacterized protein</fullName>
    </submittedName>
</protein>
<evidence type="ECO:0000313" key="2">
    <source>
        <dbReference type="Proteomes" id="UP001152484"/>
    </source>
</evidence>
<comment type="caution">
    <text evidence="1">The sequence shown here is derived from an EMBL/GenBank/DDBJ whole genome shotgun (WGS) entry which is preliminary data.</text>
</comment>
<keyword evidence="2" id="KW-1185">Reference proteome</keyword>
<proteinExistence type="predicted"/>
<organism evidence="1 2">
    <name type="scientific">Cuscuta europaea</name>
    <name type="common">European dodder</name>
    <dbReference type="NCBI Taxonomy" id="41803"/>
    <lineage>
        <taxon>Eukaryota</taxon>
        <taxon>Viridiplantae</taxon>
        <taxon>Streptophyta</taxon>
        <taxon>Embryophyta</taxon>
        <taxon>Tracheophyta</taxon>
        <taxon>Spermatophyta</taxon>
        <taxon>Magnoliopsida</taxon>
        <taxon>eudicotyledons</taxon>
        <taxon>Gunneridae</taxon>
        <taxon>Pentapetalae</taxon>
        <taxon>asterids</taxon>
        <taxon>lamiids</taxon>
        <taxon>Solanales</taxon>
        <taxon>Convolvulaceae</taxon>
        <taxon>Cuscuteae</taxon>
        <taxon>Cuscuta</taxon>
        <taxon>Cuscuta subgen. Cuscuta</taxon>
    </lineage>
</organism>
<accession>A0A9P1EP22</accession>
<gene>
    <name evidence="1" type="ORF">CEURO_LOCUS22355</name>
</gene>
<sequence length="159" mass="18996">MNARSMKVVEYKQMAFIRRKGEKKDILFPVDLEDEEDYKRIKKCIDYALYENSEMQDDILKSQLLQLQLKKIVNAVQNTTDHRVYHIVFEAMDVMTHQTNTYFAVATYASRVENDLIGVPVLWWKGQKNRKFIYIHIFVLLFGQIEDISSFHHCWPLFK</sequence>
<name>A0A9P1EP22_CUSEU</name>
<evidence type="ECO:0000313" key="1">
    <source>
        <dbReference type="EMBL" id="CAH9119573.1"/>
    </source>
</evidence>
<dbReference type="Proteomes" id="UP001152484">
    <property type="component" value="Unassembled WGS sequence"/>
</dbReference>
<reference evidence="1" key="1">
    <citation type="submission" date="2022-07" db="EMBL/GenBank/DDBJ databases">
        <authorList>
            <person name="Macas J."/>
            <person name="Novak P."/>
            <person name="Neumann P."/>
        </authorList>
    </citation>
    <scope>NUCLEOTIDE SEQUENCE</scope>
</reference>
<dbReference type="EMBL" id="CAMAPE010000080">
    <property type="protein sequence ID" value="CAH9119573.1"/>
    <property type="molecule type" value="Genomic_DNA"/>
</dbReference>